<name>A0A0A9FXR5_ARUDO</name>
<sequence length="65" mass="7451">MVFRSTNLYHATIAELKNHCKLVEHLCRKIKLSHGLPDSPTKGTCLRTIAELESLLSNQYSLHCW</sequence>
<organism evidence="1">
    <name type="scientific">Arundo donax</name>
    <name type="common">Giant reed</name>
    <name type="synonym">Donax arundinaceus</name>
    <dbReference type="NCBI Taxonomy" id="35708"/>
    <lineage>
        <taxon>Eukaryota</taxon>
        <taxon>Viridiplantae</taxon>
        <taxon>Streptophyta</taxon>
        <taxon>Embryophyta</taxon>
        <taxon>Tracheophyta</taxon>
        <taxon>Spermatophyta</taxon>
        <taxon>Magnoliopsida</taxon>
        <taxon>Liliopsida</taxon>
        <taxon>Poales</taxon>
        <taxon>Poaceae</taxon>
        <taxon>PACMAD clade</taxon>
        <taxon>Arundinoideae</taxon>
        <taxon>Arundineae</taxon>
        <taxon>Arundo</taxon>
    </lineage>
</organism>
<proteinExistence type="predicted"/>
<reference evidence="1" key="1">
    <citation type="submission" date="2014-09" db="EMBL/GenBank/DDBJ databases">
        <authorList>
            <person name="Magalhaes I.L.F."/>
            <person name="Oliveira U."/>
            <person name="Santos F.R."/>
            <person name="Vidigal T.H.D.A."/>
            <person name="Brescovit A.D."/>
            <person name="Santos A.J."/>
        </authorList>
    </citation>
    <scope>NUCLEOTIDE SEQUENCE</scope>
    <source>
        <tissue evidence="1">Shoot tissue taken approximately 20 cm above the soil surface</tissue>
    </source>
</reference>
<evidence type="ECO:0000313" key="1">
    <source>
        <dbReference type="EMBL" id="JAE17605.1"/>
    </source>
</evidence>
<accession>A0A0A9FXR5</accession>
<protein>
    <submittedName>
        <fullName evidence="1">Uncharacterized protein</fullName>
    </submittedName>
</protein>
<dbReference type="EMBL" id="GBRH01180291">
    <property type="protein sequence ID" value="JAE17605.1"/>
    <property type="molecule type" value="Transcribed_RNA"/>
</dbReference>
<reference evidence="1" key="2">
    <citation type="journal article" date="2015" name="Data Brief">
        <title>Shoot transcriptome of the giant reed, Arundo donax.</title>
        <authorList>
            <person name="Barrero R.A."/>
            <person name="Guerrero F.D."/>
            <person name="Moolhuijzen P."/>
            <person name="Goolsby J.A."/>
            <person name="Tidwell J."/>
            <person name="Bellgard S.E."/>
            <person name="Bellgard M.I."/>
        </authorList>
    </citation>
    <scope>NUCLEOTIDE SEQUENCE</scope>
    <source>
        <tissue evidence="1">Shoot tissue taken approximately 20 cm above the soil surface</tissue>
    </source>
</reference>
<dbReference type="AlphaFoldDB" id="A0A0A9FXR5"/>